<keyword evidence="10" id="KW-1185">Reference proteome</keyword>
<evidence type="ECO:0000256" key="1">
    <source>
        <dbReference type="ARBA" id="ARBA00001541"/>
    </source>
</evidence>
<sequence>MNCALNREQFRSIQTLMERNTGIRLGEHKRIMVENRLASRLKETCCNTYDDYLAVLTSSKDGIELQRFIDRLTTHETRFFRESFQFEQLAMLLEQWQETLPIKVWSAACSTGEEVYSLAMVLEKVLGNAKWSVYGTDISEASIQQAILCQYDILLAEQIPTDLRRAYCLKGVGDYSGHFTISQSLRRFCHFSKQNVLNPDYDLRFDIILLRNVLIYFDVSKQRSIIENVIARLNTGGYLFLGHSENILKGHPKMMFVENCIYRKVAE</sequence>
<evidence type="ECO:0000259" key="8">
    <source>
        <dbReference type="PROSITE" id="PS50123"/>
    </source>
</evidence>
<dbReference type="InterPro" id="IPR026024">
    <property type="entry name" value="Chemotaxis_MeTrfase_CheR"/>
</dbReference>
<feature type="binding site" evidence="7">
    <location>
        <position position="77"/>
    </location>
    <ligand>
        <name>S-adenosyl-L-methionine</name>
        <dbReference type="ChEBI" id="CHEBI:59789"/>
    </ligand>
</feature>
<feature type="domain" description="CheR-type methyltransferase" evidence="8">
    <location>
        <begin position="1"/>
        <end position="267"/>
    </location>
</feature>
<dbReference type="Proteomes" id="UP000297753">
    <property type="component" value="Unassembled WGS sequence"/>
</dbReference>
<name>A0A4Y8WLD2_9VIBR</name>
<dbReference type="InterPro" id="IPR036804">
    <property type="entry name" value="CheR_N_sf"/>
</dbReference>
<feature type="binding site" evidence="7">
    <location>
        <position position="137"/>
    </location>
    <ligand>
        <name>S-adenosyl-L-methionine</name>
        <dbReference type="ChEBI" id="CHEBI:59789"/>
    </ligand>
</feature>
<dbReference type="PANTHER" id="PTHR24422">
    <property type="entry name" value="CHEMOTAXIS PROTEIN METHYLTRANSFERASE"/>
    <property type="match status" value="1"/>
</dbReference>
<dbReference type="GO" id="GO:0008983">
    <property type="term" value="F:protein-glutamate O-methyltransferase activity"/>
    <property type="evidence" value="ECO:0007669"/>
    <property type="project" value="UniProtKB-EC"/>
</dbReference>
<organism evidence="9 10">
    <name type="scientific">Vibrio ouci</name>
    <dbReference type="NCBI Taxonomy" id="2499078"/>
    <lineage>
        <taxon>Bacteria</taxon>
        <taxon>Pseudomonadati</taxon>
        <taxon>Pseudomonadota</taxon>
        <taxon>Gammaproteobacteria</taxon>
        <taxon>Vibrionales</taxon>
        <taxon>Vibrionaceae</taxon>
        <taxon>Vibrio</taxon>
    </lineage>
</organism>
<dbReference type="AlphaFoldDB" id="A0A4Y8WLD2"/>
<dbReference type="PANTHER" id="PTHR24422:SF19">
    <property type="entry name" value="CHEMOTAXIS PROTEIN METHYLTRANSFERASE"/>
    <property type="match status" value="1"/>
</dbReference>
<evidence type="ECO:0000256" key="7">
    <source>
        <dbReference type="PIRSR" id="PIRSR000410-1"/>
    </source>
</evidence>
<keyword evidence="3 6" id="KW-0489">Methyltransferase</keyword>
<dbReference type="InterPro" id="IPR000780">
    <property type="entry name" value="CheR_MeTrfase"/>
</dbReference>
<keyword evidence="5 6" id="KW-0949">S-adenosyl-L-methionine</keyword>
<dbReference type="Pfam" id="PF03705">
    <property type="entry name" value="CheR_N"/>
    <property type="match status" value="1"/>
</dbReference>
<evidence type="ECO:0000256" key="6">
    <source>
        <dbReference type="PIRNR" id="PIRNR000410"/>
    </source>
</evidence>
<dbReference type="SUPFAM" id="SSF53335">
    <property type="entry name" value="S-adenosyl-L-methionine-dependent methyltransferases"/>
    <property type="match status" value="1"/>
</dbReference>
<dbReference type="OrthoDB" id="9816309at2"/>
<feature type="binding site" evidence="7">
    <location>
        <begin position="211"/>
        <end position="212"/>
    </location>
    <ligand>
        <name>S-adenosyl-L-methionine</name>
        <dbReference type="ChEBI" id="CHEBI:59789"/>
    </ligand>
</feature>
<evidence type="ECO:0000256" key="3">
    <source>
        <dbReference type="ARBA" id="ARBA00022603"/>
    </source>
</evidence>
<dbReference type="SMART" id="SM00138">
    <property type="entry name" value="MeTrc"/>
    <property type="match status" value="1"/>
</dbReference>
<dbReference type="InterPro" id="IPR022641">
    <property type="entry name" value="CheR_N"/>
</dbReference>
<evidence type="ECO:0000256" key="4">
    <source>
        <dbReference type="ARBA" id="ARBA00022679"/>
    </source>
</evidence>
<accession>A0A4Y8WLD2</accession>
<reference evidence="9 10" key="1">
    <citation type="submission" date="2019-01" db="EMBL/GenBank/DDBJ databases">
        <title>Vibrio BEI176 sp. nov, a marine bacterium isolated from China: eastern marignal seas.</title>
        <authorList>
            <person name="Li B."/>
        </authorList>
    </citation>
    <scope>NUCLEOTIDE SEQUENCE [LARGE SCALE GENOMIC DNA]</scope>
    <source>
        <strain evidence="9 10">BEI176</strain>
    </source>
</reference>
<evidence type="ECO:0000256" key="2">
    <source>
        <dbReference type="ARBA" id="ARBA00002759"/>
    </source>
</evidence>
<dbReference type="Gene3D" id="1.10.155.10">
    <property type="entry name" value="Chemotaxis receptor methyltransferase CheR, N-terminal domain"/>
    <property type="match status" value="1"/>
</dbReference>
<proteinExistence type="predicted"/>
<dbReference type="PRINTS" id="PR00996">
    <property type="entry name" value="CHERMTFRASE"/>
</dbReference>
<protein>
    <recommendedName>
        <fullName evidence="6">Chemotaxis protein methyltransferase</fullName>
        <ecNumber evidence="6">2.1.1.80</ecNumber>
    </recommendedName>
</protein>
<dbReference type="InterPro" id="IPR029063">
    <property type="entry name" value="SAM-dependent_MTases_sf"/>
</dbReference>
<evidence type="ECO:0000313" key="9">
    <source>
        <dbReference type="EMBL" id="TFH93519.1"/>
    </source>
</evidence>
<dbReference type="InterPro" id="IPR050903">
    <property type="entry name" value="Bact_Chemotaxis_MeTrfase"/>
</dbReference>
<gene>
    <name evidence="9" type="ORF">ELS82_00745</name>
</gene>
<dbReference type="RefSeq" id="WP_134833770.1">
    <property type="nucleotide sequence ID" value="NZ_SATR01000001.1"/>
</dbReference>
<dbReference type="EMBL" id="SATR01000001">
    <property type="protein sequence ID" value="TFH93519.1"/>
    <property type="molecule type" value="Genomic_DNA"/>
</dbReference>
<dbReference type="SUPFAM" id="SSF47757">
    <property type="entry name" value="Chemotaxis receptor methyltransferase CheR, N-terminal domain"/>
    <property type="match status" value="1"/>
</dbReference>
<dbReference type="PIRSF" id="PIRSF000410">
    <property type="entry name" value="CheR"/>
    <property type="match status" value="1"/>
</dbReference>
<dbReference type="PROSITE" id="PS50123">
    <property type="entry name" value="CHER"/>
    <property type="match status" value="1"/>
</dbReference>
<dbReference type="Pfam" id="PF01739">
    <property type="entry name" value="CheR"/>
    <property type="match status" value="1"/>
</dbReference>
<feature type="binding site" evidence="7">
    <location>
        <position position="81"/>
    </location>
    <ligand>
        <name>S-adenosyl-L-methionine</name>
        <dbReference type="ChEBI" id="CHEBI:59789"/>
    </ligand>
</feature>
<keyword evidence="4 6" id="KW-0808">Transferase</keyword>
<dbReference type="Gene3D" id="3.40.50.150">
    <property type="entry name" value="Vaccinia Virus protein VP39"/>
    <property type="match status" value="1"/>
</dbReference>
<comment type="caution">
    <text evidence="9">The sequence shown here is derived from an EMBL/GenBank/DDBJ whole genome shotgun (WGS) entry which is preliminary data.</text>
</comment>
<comment type="catalytic activity">
    <reaction evidence="1 6">
        <text>L-glutamyl-[protein] + S-adenosyl-L-methionine = [protein]-L-glutamate 5-O-methyl ester + S-adenosyl-L-homocysteine</text>
        <dbReference type="Rhea" id="RHEA:24452"/>
        <dbReference type="Rhea" id="RHEA-COMP:10208"/>
        <dbReference type="Rhea" id="RHEA-COMP:10311"/>
        <dbReference type="ChEBI" id="CHEBI:29973"/>
        <dbReference type="ChEBI" id="CHEBI:57856"/>
        <dbReference type="ChEBI" id="CHEBI:59789"/>
        <dbReference type="ChEBI" id="CHEBI:82795"/>
        <dbReference type="EC" id="2.1.1.80"/>
    </reaction>
</comment>
<comment type="function">
    <text evidence="2 6">Methylation of the membrane-bound methyl-accepting chemotaxis proteins (MCP) to form gamma-glutamyl methyl ester residues in MCP.</text>
</comment>
<dbReference type="GO" id="GO:0032259">
    <property type="term" value="P:methylation"/>
    <property type="evidence" value="ECO:0007669"/>
    <property type="project" value="UniProtKB-KW"/>
</dbReference>
<evidence type="ECO:0000313" key="10">
    <source>
        <dbReference type="Proteomes" id="UP000297753"/>
    </source>
</evidence>
<dbReference type="EC" id="2.1.1.80" evidence="6"/>
<evidence type="ECO:0000256" key="5">
    <source>
        <dbReference type="ARBA" id="ARBA00022691"/>
    </source>
</evidence>
<dbReference type="InterPro" id="IPR022642">
    <property type="entry name" value="CheR_C"/>
</dbReference>
<feature type="binding site" evidence="7">
    <location>
        <position position="114"/>
    </location>
    <ligand>
        <name>S-adenosyl-L-methionine</name>
        <dbReference type="ChEBI" id="CHEBI:59789"/>
    </ligand>
</feature>